<reference evidence="7 8" key="1">
    <citation type="journal article" date="2007" name="Science">
        <title>Sea anemone genome reveals ancestral eumetazoan gene repertoire and genomic organization.</title>
        <authorList>
            <person name="Putnam N.H."/>
            <person name="Srivastava M."/>
            <person name="Hellsten U."/>
            <person name="Dirks B."/>
            <person name="Chapman J."/>
            <person name="Salamov A."/>
            <person name="Terry A."/>
            <person name="Shapiro H."/>
            <person name="Lindquist E."/>
            <person name="Kapitonov V.V."/>
            <person name="Jurka J."/>
            <person name="Genikhovich G."/>
            <person name="Grigoriev I.V."/>
            <person name="Lucas S.M."/>
            <person name="Steele R.E."/>
            <person name="Finnerty J.R."/>
            <person name="Technau U."/>
            <person name="Martindale M.Q."/>
            <person name="Rokhsar D.S."/>
        </authorList>
    </citation>
    <scope>NUCLEOTIDE SEQUENCE [LARGE SCALE GENOMIC DNA]</scope>
    <source>
        <strain evidence="8">CH2 X CH6</strain>
    </source>
</reference>
<dbReference type="PROSITE" id="PS51079">
    <property type="entry name" value="MBT"/>
    <property type="match status" value="4"/>
</dbReference>
<protein>
    <recommendedName>
        <fullName evidence="6">SLED domain-containing protein</fullName>
    </recommendedName>
</protein>
<sequence length="556" mass="62497">FIWEDYLKKCRAKSVPKSAFKHVSVNPTSGFRRGMKVEAKDYKSNSGTYWVATIIMVSGPLLLLRFDGYGNDRSEDFWCDASTPDVQPIGWCAKTNTILIPPQALRQQNTNWAQFLMDNLKDAVAAPESLFKQQEAGESSGVPIGTMLELQDYDDPLCYWVASVVERFGLRLKLRYAGAESEEHDVWVYYLSDNVHKLGWGKRYGLTLQAPKGTSTLESLTNRVDMSAIIDDLNRLSTTSNNGSTSLKKNDQLPPIHGFKSGMKLEAVNPTDPSSICVATVSRVVNEHYFVVTIDDFVVPEARKISFWCHAKSRNIFPCRWCEKNKVSVVPPAGYQTKPFHWDAYLISSRQEPALASLFDQTVPNHGFEAGYKLEAVNQIERDVISAATVKQIMGRTMWIQLDAYTSDVVEHIYDVESCDLFPVGWCGMQGHPLLTPQAKSKTFYFMINWKPKKIIILYGFSPGNKKFNGLNYYLLLGKICLYVKSTCSCGPYLDKKKLAKLPPVIGPESANLALRKLVEHIVVSSHSSKKVLKMLAAEKEKKTFASILKVSVYCA</sequence>
<dbReference type="Gene3D" id="3.90.1150.190">
    <property type="entry name" value="SLED domain"/>
    <property type="match status" value="1"/>
</dbReference>
<dbReference type="GO" id="GO:0003682">
    <property type="term" value="F:chromatin binding"/>
    <property type="evidence" value="ECO:0000318"/>
    <property type="project" value="GO_Central"/>
</dbReference>
<dbReference type="InterPro" id="IPR021987">
    <property type="entry name" value="SLED"/>
</dbReference>
<feature type="repeat" description="MBT" evidence="5">
    <location>
        <begin position="110"/>
        <end position="211"/>
    </location>
</feature>
<dbReference type="SMART" id="SM00561">
    <property type="entry name" value="MBT"/>
    <property type="match status" value="4"/>
</dbReference>
<dbReference type="CDD" id="cd20093">
    <property type="entry name" value="MBT_SFMBT_rpt1"/>
    <property type="match status" value="1"/>
</dbReference>
<dbReference type="InterPro" id="IPR038348">
    <property type="entry name" value="SLED_sf"/>
</dbReference>
<dbReference type="PANTHER" id="PTHR12247">
    <property type="entry name" value="POLYCOMB GROUP PROTEIN"/>
    <property type="match status" value="1"/>
</dbReference>
<evidence type="ECO:0000256" key="5">
    <source>
        <dbReference type="PROSITE-ProRule" id="PRU00459"/>
    </source>
</evidence>
<feature type="repeat" description="MBT" evidence="5">
    <location>
        <begin position="340"/>
        <end position="437"/>
    </location>
</feature>
<proteinExistence type="predicted"/>
<evidence type="ECO:0000256" key="3">
    <source>
        <dbReference type="ARBA" id="ARBA00022737"/>
    </source>
</evidence>
<keyword evidence="4" id="KW-0539">Nucleus</keyword>
<dbReference type="Pfam" id="PF12140">
    <property type="entry name" value="SLED"/>
    <property type="match status" value="1"/>
</dbReference>
<dbReference type="OMA" id="FHEATEK"/>
<dbReference type="GO" id="GO:0042393">
    <property type="term" value="F:histone binding"/>
    <property type="evidence" value="ECO:0000318"/>
    <property type="project" value="GO_Central"/>
</dbReference>
<comment type="subcellular location">
    <subcellularLocation>
        <location evidence="1">Nucleus</location>
    </subcellularLocation>
</comment>
<dbReference type="InterPro" id="IPR050548">
    <property type="entry name" value="PcG_chromatin_remod_factors"/>
</dbReference>
<dbReference type="STRING" id="45351.A7SN41"/>
<evidence type="ECO:0000256" key="2">
    <source>
        <dbReference type="ARBA" id="ARBA00022491"/>
    </source>
</evidence>
<keyword evidence="8" id="KW-1185">Reference proteome</keyword>
<dbReference type="SUPFAM" id="SSF63748">
    <property type="entry name" value="Tudor/PWWP/MBT"/>
    <property type="match status" value="4"/>
</dbReference>
<dbReference type="GO" id="GO:0005634">
    <property type="term" value="C:nucleus"/>
    <property type="evidence" value="ECO:0000318"/>
    <property type="project" value="GO_Central"/>
</dbReference>
<name>A7SN41_NEMVE</name>
<dbReference type="Proteomes" id="UP000001593">
    <property type="component" value="Unassembled WGS sequence"/>
</dbReference>
<accession>A7SN41</accession>
<dbReference type="PANTHER" id="PTHR12247:SF129">
    <property type="entry name" value="SOP-2-RELATED PROTEIN 3"/>
    <property type="match status" value="1"/>
</dbReference>
<dbReference type="PhylomeDB" id="A7SN41"/>
<gene>
    <name evidence="7" type="ORF">NEMVEDRAFT_v1g124448</name>
</gene>
<organism evidence="7 8">
    <name type="scientific">Nematostella vectensis</name>
    <name type="common">Starlet sea anemone</name>
    <dbReference type="NCBI Taxonomy" id="45351"/>
    <lineage>
        <taxon>Eukaryota</taxon>
        <taxon>Metazoa</taxon>
        <taxon>Cnidaria</taxon>
        <taxon>Anthozoa</taxon>
        <taxon>Hexacorallia</taxon>
        <taxon>Actiniaria</taxon>
        <taxon>Edwardsiidae</taxon>
        <taxon>Nematostella</taxon>
    </lineage>
</organism>
<evidence type="ECO:0000313" key="7">
    <source>
        <dbReference type="EMBL" id="EDO34899.1"/>
    </source>
</evidence>
<feature type="domain" description="SLED" evidence="6">
    <location>
        <begin position="480"/>
        <end position="543"/>
    </location>
</feature>
<evidence type="ECO:0000256" key="1">
    <source>
        <dbReference type="ARBA" id="ARBA00004123"/>
    </source>
</evidence>
<dbReference type="CDD" id="cd20095">
    <property type="entry name" value="MBT_SFMBT_rpt3"/>
    <property type="match status" value="1"/>
</dbReference>
<evidence type="ECO:0000313" key="8">
    <source>
        <dbReference type="Proteomes" id="UP000001593"/>
    </source>
</evidence>
<dbReference type="eggNOG" id="KOG3766">
    <property type="taxonomic scope" value="Eukaryota"/>
</dbReference>
<dbReference type="Pfam" id="PF02820">
    <property type="entry name" value="MBT"/>
    <property type="match status" value="4"/>
</dbReference>
<keyword evidence="2" id="KW-0678">Repressor</keyword>
<evidence type="ECO:0000256" key="4">
    <source>
        <dbReference type="ARBA" id="ARBA00023242"/>
    </source>
</evidence>
<feature type="repeat" description="MBT" evidence="5">
    <location>
        <begin position="224"/>
        <end position="332"/>
    </location>
</feature>
<feature type="repeat" description="MBT" evidence="5">
    <location>
        <begin position="1"/>
        <end position="102"/>
    </location>
</feature>
<dbReference type="EMBL" id="DS469716">
    <property type="protein sequence ID" value="EDO34899.1"/>
    <property type="molecule type" value="Genomic_DNA"/>
</dbReference>
<dbReference type="GO" id="GO:0045892">
    <property type="term" value="P:negative regulation of DNA-templated transcription"/>
    <property type="evidence" value="ECO:0000318"/>
    <property type="project" value="GO_Central"/>
</dbReference>
<dbReference type="InterPro" id="IPR004092">
    <property type="entry name" value="Mbt"/>
</dbReference>
<keyword evidence="3" id="KW-0677">Repeat</keyword>
<feature type="non-terminal residue" evidence="7">
    <location>
        <position position="556"/>
    </location>
</feature>
<dbReference type="HOGENOM" id="CLU_005352_3_1_1"/>
<evidence type="ECO:0000259" key="6">
    <source>
        <dbReference type="Pfam" id="PF12140"/>
    </source>
</evidence>
<dbReference type="AlphaFoldDB" id="A7SN41"/>
<dbReference type="Gene3D" id="2.30.30.140">
    <property type="match status" value="4"/>
</dbReference>
<dbReference type="CDD" id="cd20096">
    <property type="entry name" value="MBT_SFMBT_rpt4"/>
    <property type="match status" value="1"/>
</dbReference>
<dbReference type="InParanoid" id="A7SN41"/>